<dbReference type="Pfam" id="PF00535">
    <property type="entry name" value="Glycos_transf_2"/>
    <property type="match status" value="1"/>
</dbReference>
<dbReference type="EMBL" id="WPHG01000001">
    <property type="protein sequence ID" value="MVA96824.1"/>
    <property type="molecule type" value="Genomic_DNA"/>
</dbReference>
<proteinExistence type="predicted"/>
<dbReference type="PANTHER" id="PTHR43685">
    <property type="entry name" value="GLYCOSYLTRANSFERASE"/>
    <property type="match status" value="1"/>
</dbReference>
<dbReference type="Gene3D" id="3.90.550.10">
    <property type="entry name" value="Spore Coat Polysaccharide Biosynthesis Protein SpsA, Chain A"/>
    <property type="match status" value="1"/>
</dbReference>
<feature type="domain" description="Glycosyltransferase 2-like" evidence="2">
    <location>
        <begin position="42"/>
        <end position="185"/>
    </location>
</feature>
<dbReference type="GO" id="GO:0016740">
    <property type="term" value="F:transferase activity"/>
    <property type="evidence" value="ECO:0007669"/>
    <property type="project" value="UniProtKB-KW"/>
</dbReference>
<feature type="compositionally biased region" description="Low complexity" evidence="1">
    <location>
        <begin position="8"/>
        <end position="20"/>
    </location>
</feature>
<evidence type="ECO:0000313" key="4">
    <source>
        <dbReference type="Proteomes" id="UP000463224"/>
    </source>
</evidence>
<gene>
    <name evidence="3" type="ORF">GN330_06125</name>
</gene>
<sequence length="350" mass="38432">MAITKRCSGAAGSIAGSTGSRCTNPSPARWRSEAVTGAGTLSVIVPTRNRAAVLRLSLPRLFTQTLAPDAYEVIVVDDASSDDTEAVLREFARENLVVTRLAVHAAAAAARNRALELARGDTLVFLDDDCLVAPDFLQQHAAAQARRPGSVVTGPIVDVLEPPAEASPPRHRFAGWHRNPFPTGNVSVARADIVAAGGFDEDFTAYGWEDPEMFERLALRGLKRRYCGAAPVFHYKPPAMRRAFFDRIRLERERGAMGALFYAKHRRLSVGWRTKQLGAIRLLDRLVDRVADLDGRLAAASETGREPNSAWLRLLLVNHAEIEAGWRMWERLGPEKRAALRAAALRRTAN</sequence>
<dbReference type="SUPFAM" id="SSF53448">
    <property type="entry name" value="Nucleotide-diphospho-sugar transferases"/>
    <property type="match status" value="1"/>
</dbReference>
<dbReference type="Proteomes" id="UP000463224">
    <property type="component" value="Unassembled WGS sequence"/>
</dbReference>
<reference evidence="3 4" key="1">
    <citation type="submission" date="2019-12" db="EMBL/GenBank/DDBJ databases">
        <title>Nitratireductor arenosus sp. nov., Isolated from sea sand, Jeju island, South Korea.</title>
        <authorList>
            <person name="Kim W."/>
        </authorList>
    </citation>
    <scope>NUCLEOTIDE SEQUENCE [LARGE SCALE GENOMIC DNA]</scope>
    <source>
        <strain evidence="3 4">CAU 1489</strain>
    </source>
</reference>
<name>A0A844QDW6_9HYPH</name>
<dbReference type="InterPro" id="IPR050834">
    <property type="entry name" value="Glycosyltransf_2"/>
</dbReference>
<dbReference type="InterPro" id="IPR001173">
    <property type="entry name" value="Glyco_trans_2-like"/>
</dbReference>
<dbReference type="InterPro" id="IPR029044">
    <property type="entry name" value="Nucleotide-diphossugar_trans"/>
</dbReference>
<organism evidence="3 4">
    <name type="scientific">Nitratireductor arenosus</name>
    <dbReference type="NCBI Taxonomy" id="2682096"/>
    <lineage>
        <taxon>Bacteria</taxon>
        <taxon>Pseudomonadati</taxon>
        <taxon>Pseudomonadota</taxon>
        <taxon>Alphaproteobacteria</taxon>
        <taxon>Hyphomicrobiales</taxon>
        <taxon>Phyllobacteriaceae</taxon>
        <taxon>Nitratireductor</taxon>
    </lineage>
</organism>
<dbReference type="PANTHER" id="PTHR43685:SF3">
    <property type="entry name" value="SLR2126 PROTEIN"/>
    <property type="match status" value="1"/>
</dbReference>
<feature type="region of interest" description="Disordered" evidence="1">
    <location>
        <begin position="1"/>
        <end position="29"/>
    </location>
</feature>
<dbReference type="AlphaFoldDB" id="A0A844QDW6"/>
<keyword evidence="3" id="KW-0808">Transferase</keyword>
<protein>
    <submittedName>
        <fullName evidence="3">Glycosyltransferase</fullName>
    </submittedName>
</protein>
<comment type="caution">
    <text evidence="3">The sequence shown here is derived from an EMBL/GenBank/DDBJ whole genome shotgun (WGS) entry which is preliminary data.</text>
</comment>
<evidence type="ECO:0000259" key="2">
    <source>
        <dbReference type="Pfam" id="PF00535"/>
    </source>
</evidence>
<evidence type="ECO:0000256" key="1">
    <source>
        <dbReference type="SAM" id="MobiDB-lite"/>
    </source>
</evidence>
<accession>A0A844QDW6</accession>
<evidence type="ECO:0000313" key="3">
    <source>
        <dbReference type="EMBL" id="MVA96824.1"/>
    </source>
</evidence>
<keyword evidence="4" id="KW-1185">Reference proteome</keyword>